<reference evidence="2 3" key="1">
    <citation type="journal article" date="2017" name="Chemistry">
        <title>Isolation, Biosynthesis and Chemical Modifications of Rubterolones A-F: Rare Tropolone Alkaloids from Actinomadura sp. 5-2.</title>
        <authorList>
            <person name="Guo H."/>
            <person name="Benndorf R."/>
            <person name="Leichnitz D."/>
            <person name="Klassen J.L."/>
            <person name="Vollmers J."/>
            <person name="Gorls H."/>
            <person name="Steinacker M."/>
            <person name="Weigel C."/>
            <person name="Dahse H.M."/>
            <person name="Kaster A.K."/>
            <person name="de Beer Z.W."/>
            <person name="Poulsen M."/>
            <person name="Beemelmanns C."/>
        </authorList>
    </citation>
    <scope>NUCLEOTIDE SEQUENCE [LARGE SCALE GENOMIC DNA]</scope>
    <source>
        <strain evidence="2 3">5-2</strain>
    </source>
</reference>
<comment type="caution">
    <text evidence="2">The sequence shown here is derived from an EMBL/GenBank/DDBJ whole genome shotgun (WGS) entry which is preliminary data.</text>
</comment>
<name>A0A2P4UQW6_9ACTN</name>
<evidence type="ECO:0000313" key="3">
    <source>
        <dbReference type="Proteomes" id="UP000242367"/>
    </source>
</evidence>
<dbReference type="Proteomes" id="UP000242367">
    <property type="component" value="Unassembled WGS sequence"/>
</dbReference>
<dbReference type="AlphaFoldDB" id="A0A2P4UQW6"/>
<sequence length="371" mass="40061">MRRTLGTILVTLGAFCMTLAPLVRFYVADKVVTAPLNRYQKTVLEARNAEYFDMAAFKARKNVTLVATNIIRGDVRANGGDDRIAVWDSSTDIRDAQRDQQIDLQGFRIAFNRKTGALVNCCGVQVAGDTSVKMSGYGVLFPIADVHKRDYPFFDMTTRQIVPVRFDGTEKISGIETYRFVQQVPLTKSQALDLKVPADMLGMAKTEPVQKVDRYFTAAITQWVDPRTGIPIKTRQNIRSTVSTPDGRGTMVVAQADLLTTPASQKALADMSGSEAFRIGLVQGFGPVTLLFGGLTLLLAGTAVGLAGGARGPQEPPAPRRADGKFGDARGASGPPEDADDAAPVRASDGRFRDVAADPPPVRSPDGRFHA</sequence>
<feature type="region of interest" description="Disordered" evidence="1">
    <location>
        <begin position="309"/>
        <end position="371"/>
    </location>
</feature>
<evidence type="ECO:0000256" key="1">
    <source>
        <dbReference type="SAM" id="MobiDB-lite"/>
    </source>
</evidence>
<evidence type="ECO:0008006" key="4">
    <source>
        <dbReference type="Google" id="ProtNLM"/>
    </source>
</evidence>
<dbReference type="Pfam" id="PF11271">
    <property type="entry name" value="PorA"/>
    <property type="match status" value="1"/>
</dbReference>
<organism evidence="2 3">
    <name type="scientific">Actinomadura rubteroloni</name>
    <dbReference type="NCBI Taxonomy" id="1926885"/>
    <lineage>
        <taxon>Bacteria</taxon>
        <taxon>Bacillati</taxon>
        <taxon>Actinomycetota</taxon>
        <taxon>Actinomycetes</taxon>
        <taxon>Streptosporangiales</taxon>
        <taxon>Thermomonosporaceae</taxon>
        <taxon>Actinomadura</taxon>
    </lineage>
</organism>
<accession>A0A2P4UQW6</accession>
<proteinExistence type="predicted"/>
<keyword evidence="3" id="KW-1185">Reference proteome</keyword>
<dbReference type="RefSeq" id="WP_103562852.1">
    <property type="nucleotide sequence ID" value="NZ_MTBP01000001.1"/>
</dbReference>
<dbReference type="InterPro" id="IPR021424">
    <property type="entry name" value="PorA"/>
</dbReference>
<feature type="compositionally biased region" description="Basic and acidic residues" evidence="1">
    <location>
        <begin position="318"/>
        <end position="328"/>
    </location>
</feature>
<dbReference type="EMBL" id="MTBP01000001">
    <property type="protein sequence ID" value="POM27430.1"/>
    <property type="molecule type" value="Genomic_DNA"/>
</dbReference>
<gene>
    <name evidence="2" type="ORF">BTM25_18440</name>
</gene>
<protein>
    <recommendedName>
        <fullName evidence="4">DUF3068 domain-containing protein</fullName>
    </recommendedName>
</protein>
<evidence type="ECO:0000313" key="2">
    <source>
        <dbReference type="EMBL" id="POM27430.1"/>
    </source>
</evidence>